<organism evidence="1 2">
    <name type="scientific">Mycobacterium kansasii 662</name>
    <dbReference type="NCBI Taxonomy" id="1299326"/>
    <lineage>
        <taxon>Bacteria</taxon>
        <taxon>Bacillati</taxon>
        <taxon>Actinomycetota</taxon>
        <taxon>Actinomycetes</taxon>
        <taxon>Mycobacteriales</taxon>
        <taxon>Mycobacteriaceae</taxon>
        <taxon>Mycobacterium</taxon>
    </lineage>
</organism>
<evidence type="ECO:0000313" key="2">
    <source>
        <dbReference type="Proteomes" id="UP000020561"/>
    </source>
</evidence>
<name>X7XUV1_MYCKA</name>
<protein>
    <submittedName>
        <fullName evidence="1">Uncharacterized protein</fullName>
    </submittedName>
</protein>
<dbReference type="AlphaFoldDB" id="X7XUV1"/>
<dbReference type="EMBL" id="JAOA01000029">
    <property type="protein sequence ID" value="ETZ98360.1"/>
    <property type="molecule type" value="Genomic_DNA"/>
</dbReference>
<dbReference type="Proteomes" id="UP000020561">
    <property type="component" value="Unassembled WGS sequence"/>
</dbReference>
<evidence type="ECO:0000313" key="1">
    <source>
        <dbReference type="EMBL" id="ETZ98360.1"/>
    </source>
</evidence>
<gene>
    <name evidence="1" type="ORF">I545_6766</name>
</gene>
<reference evidence="1 2" key="1">
    <citation type="submission" date="2013-12" db="EMBL/GenBank/DDBJ databases">
        <authorList>
            <person name="Brown-Elliot B."/>
            <person name="Wallace R."/>
            <person name="Lenaerts A."/>
            <person name="Ordway D."/>
            <person name="DeGroote M.A."/>
            <person name="Parker T."/>
            <person name="Sizemore C."/>
            <person name="Tallon L.J."/>
            <person name="Sadzewicz L.K."/>
            <person name="Sengamalay N."/>
            <person name="Fraser C.M."/>
            <person name="Hine E."/>
            <person name="Shefchek K.A."/>
            <person name="Das S.P."/>
            <person name="Tettelin H."/>
        </authorList>
    </citation>
    <scope>NUCLEOTIDE SEQUENCE [LARGE SCALE GENOMIC DNA]</scope>
    <source>
        <strain evidence="1 2">662</strain>
    </source>
</reference>
<accession>X7XUV1</accession>
<comment type="caution">
    <text evidence="1">The sequence shown here is derived from an EMBL/GenBank/DDBJ whole genome shotgun (WGS) entry which is preliminary data.</text>
</comment>
<sequence>METLASEARAVPAFVMGQQLGQQRARVIADSERIIARHDRG</sequence>
<proteinExistence type="predicted"/>